<protein>
    <recommendedName>
        <fullName evidence="2">3-keto-alpha-glucoside-1,2-lyase/3-keto-2-hydroxy-glucal hydratase domain-containing protein</fullName>
    </recommendedName>
</protein>
<dbReference type="CDD" id="cd02795">
    <property type="entry name" value="CBM6-CBM35-CBM36_like"/>
    <property type="match status" value="1"/>
</dbReference>
<dbReference type="Gene3D" id="3.20.20.150">
    <property type="entry name" value="Divalent-metal-dependent TIM barrel enzymes"/>
    <property type="match status" value="1"/>
</dbReference>
<evidence type="ECO:0000313" key="3">
    <source>
        <dbReference type="EMBL" id="KXT51299.1"/>
    </source>
</evidence>
<feature type="domain" description="3-keto-alpha-glucoside-1,2-lyase/3-keto-2-hydroxy-glucal hydratase" evidence="2">
    <location>
        <begin position="476"/>
        <end position="669"/>
    </location>
</feature>
<dbReference type="AlphaFoldDB" id="A0A139LIL4"/>
<dbReference type="InterPro" id="IPR010496">
    <property type="entry name" value="AL/BT2_dom"/>
</dbReference>
<accession>A0A139LIL4</accession>
<comment type="caution">
    <text evidence="3">The sequence shown here is derived from an EMBL/GenBank/DDBJ whole genome shotgun (WGS) entry which is preliminary data.</text>
</comment>
<feature type="chain" id="PRO_5007487005" description="3-keto-alpha-glucoside-1,2-lyase/3-keto-2-hydroxy-glucal hydratase domain-containing protein" evidence="1">
    <location>
        <begin position="27"/>
        <end position="673"/>
    </location>
</feature>
<gene>
    <name evidence="3" type="ORF">HMPREF2531_02087</name>
</gene>
<keyword evidence="1" id="KW-0732">Signal</keyword>
<dbReference type="PATRIC" id="fig|329854.7.peg.2126"/>
<name>A0A139LIL4_9BACE</name>
<dbReference type="Proteomes" id="UP000070319">
    <property type="component" value="Unassembled WGS sequence"/>
</dbReference>
<dbReference type="GO" id="GO:0016787">
    <property type="term" value="F:hydrolase activity"/>
    <property type="evidence" value="ECO:0007669"/>
    <property type="project" value="InterPro"/>
</dbReference>
<evidence type="ECO:0000256" key="1">
    <source>
        <dbReference type="SAM" id="SignalP"/>
    </source>
</evidence>
<reference evidence="3 4" key="1">
    <citation type="submission" date="2016-02" db="EMBL/GenBank/DDBJ databases">
        <authorList>
            <person name="Wen L."/>
            <person name="He K."/>
            <person name="Yang H."/>
        </authorList>
    </citation>
    <scope>NUCLEOTIDE SEQUENCE [LARGE SCALE GENOMIC DNA]</scope>
    <source>
        <strain evidence="3 4">KLE1704</strain>
    </source>
</reference>
<dbReference type="Gene3D" id="2.60.120.560">
    <property type="entry name" value="Exo-inulinase, domain 1"/>
    <property type="match status" value="1"/>
</dbReference>
<dbReference type="SUPFAM" id="SSF51658">
    <property type="entry name" value="Xylose isomerase-like"/>
    <property type="match status" value="1"/>
</dbReference>
<dbReference type="InterPro" id="IPR036237">
    <property type="entry name" value="Xyl_isomerase-like_sf"/>
</dbReference>
<proteinExistence type="predicted"/>
<dbReference type="Gene3D" id="2.60.120.260">
    <property type="entry name" value="Galactose-binding domain-like"/>
    <property type="match status" value="1"/>
</dbReference>
<dbReference type="Pfam" id="PF06439">
    <property type="entry name" value="3keto-disac_hyd"/>
    <property type="match status" value="1"/>
</dbReference>
<sequence>MKRFNWLLLGVFACLLGFSGKTYAQAAENLNKVVQPPYNCYGRLADGCPNAEKLGLKVGVQFYTLHKYTFFEGIDLTRALGLHYIEATIGARISNESDQAIYAGMPREWMERIKRKLAESGVKCQSIYYWMDGSGNGFEEVVKFCKEMGWMIVTDPRRADKGGKPVSFYEEILKKYGVRMVFTNHPKAASYWNPDFTVEDTESYSELIGASVDFGHYMRGGFDACDIARRYMDIGKMYHFHLRDVSEIGPHGLDVPLGAGQGRMSELFQLLADREVKPLMMMEYEHDFDNPMPYLIESVNYINRLCGKIIEEQRQKAQMGTPIRLNASAAQFSADMHLEGKNKEEATVHGWNSPDQRISWNTQLKPGNYQVFIRYAQPYASSAMTLEADGQELAAIFEPSFTWYDYHTSEVGILKIVRGGEVTITLRGIQNGIKRDKEGKLKADEALPDVHYIELVPTSLAATSQQTNILSQFKGVPLFDGKSFAGWEGNDGESSMKHFRIEKRAIVGGCMTEDLNHNQFVRTVKQYKNFELRLKYKVKAMDESYNGGIQFRSIPSTISGRSFEMVGYQADIISWKKGALYDEQRRWDFLGMQLGRVENYKADAWNEYIIRCEGPRVRIWLNGVKTTDYIEPYTDSPFEGIGTIAQEGYIALQIHEGKASEVWYKDILIEELK</sequence>
<dbReference type="RefSeq" id="WP_061435700.1">
    <property type="nucleotide sequence ID" value="NZ_KQ968691.1"/>
</dbReference>
<feature type="signal peptide" evidence="1">
    <location>
        <begin position="1"/>
        <end position="26"/>
    </location>
</feature>
<organism evidence="3">
    <name type="scientific">Bacteroides intestinalis</name>
    <dbReference type="NCBI Taxonomy" id="329854"/>
    <lineage>
        <taxon>Bacteria</taxon>
        <taxon>Pseudomonadati</taxon>
        <taxon>Bacteroidota</taxon>
        <taxon>Bacteroidia</taxon>
        <taxon>Bacteroidales</taxon>
        <taxon>Bacteroidaceae</taxon>
        <taxon>Bacteroides</taxon>
    </lineage>
</organism>
<dbReference type="EMBL" id="LTDF01000075">
    <property type="protein sequence ID" value="KXT51299.1"/>
    <property type="molecule type" value="Genomic_DNA"/>
</dbReference>
<evidence type="ECO:0000313" key="4">
    <source>
        <dbReference type="Proteomes" id="UP000070319"/>
    </source>
</evidence>
<evidence type="ECO:0000259" key="2">
    <source>
        <dbReference type="Pfam" id="PF06439"/>
    </source>
</evidence>